<dbReference type="PANTHER" id="PTHR37019">
    <property type="entry name" value="CHROMOSOME 1, WHOLE GENOME SHOTGUN SEQUENCE"/>
    <property type="match status" value="1"/>
</dbReference>
<dbReference type="AlphaFoldDB" id="A0AA39U8C3"/>
<protein>
    <recommendedName>
        <fullName evidence="2">DUF7704 domain-containing protein</fullName>
    </recommendedName>
</protein>
<keyword evidence="1" id="KW-1133">Transmembrane helix</keyword>
<evidence type="ECO:0000256" key="1">
    <source>
        <dbReference type="SAM" id="Phobius"/>
    </source>
</evidence>
<evidence type="ECO:0000313" key="4">
    <source>
        <dbReference type="Proteomes" id="UP001166286"/>
    </source>
</evidence>
<feature type="transmembrane region" description="Helical" evidence="1">
    <location>
        <begin position="85"/>
        <end position="105"/>
    </location>
</feature>
<gene>
    <name evidence="3" type="ORF">JMJ35_007615</name>
</gene>
<feature type="transmembrane region" description="Helical" evidence="1">
    <location>
        <begin position="125"/>
        <end position="147"/>
    </location>
</feature>
<dbReference type="PANTHER" id="PTHR37019:SF1">
    <property type="entry name" value="EXPERA DOMAIN-CONTAINING PROTEIN"/>
    <property type="match status" value="1"/>
</dbReference>
<evidence type="ECO:0000259" key="2">
    <source>
        <dbReference type="Pfam" id="PF24803"/>
    </source>
</evidence>
<dbReference type="Proteomes" id="UP001166286">
    <property type="component" value="Unassembled WGS sequence"/>
</dbReference>
<keyword evidence="4" id="KW-1185">Reference proteome</keyword>
<feature type="transmembrane region" description="Helical" evidence="1">
    <location>
        <begin position="12"/>
        <end position="33"/>
    </location>
</feature>
<dbReference type="Pfam" id="PF24803">
    <property type="entry name" value="DUF7704"/>
    <property type="match status" value="1"/>
</dbReference>
<organism evidence="3 4">
    <name type="scientific">Cladonia borealis</name>
    <dbReference type="NCBI Taxonomy" id="184061"/>
    <lineage>
        <taxon>Eukaryota</taxon>
        <taxon>Fungi</taxon>
        <taxon>Dikarya</taxon>
        <taxon>Ascomycota</taxon>
        <taxon>Pezizomycotina</taxon>
        <taxon>Lecanoromycetes</taxon>
        <taxon>OSLEUM clade</taxon>
        <taxon>Lecanoromycetidae</taxon>
        <taxon>Lecanorales</taxon>
        <taxon>Lecanorineae</taxon>
        <taxon>Cladoniaceae</taxon>
        <taxon>Cladonia</taxon>
    </lineage>
</organism>
<sequence length="170" mass="18995">MPQLHEAQVATVYKLFFLFIEPISALIGAYYSYNQQQTYLDLTHAGSSPKSGIPTSTHIVLAQLSNLYFLFAINEAFVLRSTTDLKVWRALLVCLLMADIGHLYSVKAVGWQIYWNVLGWNAIDWGNIAFVYAGASMRISFLLGIGVGPPGQLGVRRSNRRRRPSSKLKG</sequence>
<feature type="domain" description="DUF7704" evidence="2">
    <location>
        <begin position="8"/>
        <end position="145"/>
    </location>
</feature>
<dbReference type="InterPro" id="IPR056121">
    <property type="entry name" value="DUF7704"/>
</dbReference>
<reference evidence="3" key="1">
    <citation type="submission" date="2023-03" db="EMBL/GenBank/DDBJ databases">
        <title>Complete genome of Cladonia borealis.</title>
        <authorList>
            <person name="Park H."/>
        </authorList>
    </citation>
    <scope>NUCLEOTIDE SEQUENCE</scope>
    <source>
        <strain evidence="3">ANT050790</strain>
    </source>
</reference>
<dbReference type="EMBL" id="JAFEKC020000017">
    <property type="protein sequence ID" value="KAK0510221.1"/>
    <property type="molecule type" value="Genomic_DNA"/>
</dbReference>
<evidence type="ECO:0000313" key="3">
    <source>
        <dbReference type="EMBL" id="KAK0510221.1"/>
    </source>
</evidence>
<keyword evidence="1" id="KW-0812">Transmembrane</keyword>
<accession>A0AA39U8C3</accession>
<keyword evidence="1" id="KW-0472">Membrane</keyword>
<name>A0AA39U8C3_9LECA</name>
<proteinExistence type="predicted"/>
<feature type="transmembrane region" description="Helical" evidence="1">
    <location>
        <begin position="53"/>
        <end position="73"/>
    </location>
</feature>
<comment type="caution">
    <text evidence="3">The sequence shown here is derived from an EMBL/GenBank/DDBJ whole genome shotgun (WGS) entry which is preliminary data.</text>
</comment>